<dbReference type="GO" id="GO:0000981">
    <property type="term" value="F:DNA-binding transcription factor activity, RNA polymerase II-specific"/>
    <property type="evidence" value="ECO:0007669"/>
    <property type="project" value="InterPro"/>
</dbReference>
<name>A0A9P4GL43_9PLEO</name>
<evidence type="ECO:0000259" key="3">
    <source>
        <dbReference type="PROSITE" id="PS50048"/>
    </source>
</evidence>
<dbReference type="OrthoDB" id="3509362at2759"/>
<dbReference type="PROSITE" id="PS00463">
    <property type="entry name" value="ZN2_CY6_FUNGAL_1"/>
    <property type="match status" value="1"/>
</dbReference>
<feature type="domain" description="Zn(2)-C6 fungal-type" evidence="3">
    <location>
        <begin position="18"/>
        <end position="48"/>
    </location>
</feature>
<evidence type="ECO:0000256" key="1">
    <source>
        <dbReference type="ARBA" id="ARBA00004123"/>
    </source>
</evidence>
<dbReference type="GeneID" id="63848925"/>
<proteinExistence type="predicted"/>
<keyword evidence="5" id="KW-1185">Reference proteome</keyword>
<dbReference type="PROSITE" id="PS50048">
    <property type="entry name" value="ZN2_CY6_FUNGAL_2"/>
    <property type="match status" value="1"/>
</dbReference>
<dbReference type="GO" id="GO:0045944">
    <property type="term" value="P:positive regulation of transcription by RNA polymerase II"/>
    <property type="evidence" value="ECO:0007669"/>
    <property type="project" value="TreeGrafter"/>
</dbReference>
<comment type="caution">
    <text evidence="4">The sequence shown here is derived from an EMBL/GenBank/DDBJ whole genome shotgun (WGS) entry which is preliminary data.</text>
</comment>
<dbReference type="AlphaFoldDB" id="A0A9P4GL43"/>
<protein>
    <recommendedName>
        <fullName evidence="3">Zn(2)-C6 fungal-type domain-containing protein</fullName>
    </recommendedName>
</protein>
<dbReference type="InterPro" id="IPR001138">
    <property type="entry name" value="Zn2Cys6_DnaBD"/>
</dbReference>
<dbReference type="GO" id="GO:0008270">
    <property type="term" value="F:zinc ion binding"/>
    <property type="evidence" value="ECO:0007669"/>
    <property type="project" value="InterPro"/>
</dbReference>
<reference evidence="4" key="1">
    <citation type="submission" date="2020-01" db="EMBL/GenBank/DDBJ databases">
        <authorList>
            <consortium name="DOE Joint Genome Institute"/>
            <person name="Haridas S."/>
            <person name="Albert R."/>
            <person name="Binder M."/>
            <person name="Bloem J."/>
            <person name="Labutti K."/>
            <person name="Salamov A."/>
            <person name="Andreopoulos B."/>
            <person name="Baker S.E."/>
            <person name="Barry K."/>
            <person name="Bills G."/>
            <person name="Bluhm B.H."/>
            <person name="Cannon C."/>
            <person name="Castanera R."/>
            <person name="Culley D.E."/>
            <person name="Daum C."/>
            <person name="Ezra D."/>
            <person name="Gonzalez J.B."/>
            <person name="Henrissat B."/>
            <person name="Kuo A."/>
            <person name="Liang C."/>
            <person name="Lipzen A."/>
            <person name="Lutzoni F."/>
            <person name="Magnuson J."/>
            <person name="Mondo S."/>
            <person name="Nolan M."/>
            <person name="Ohm R."/>
            <person name="Pangilinan J."/>
            <person name="Park H.-J."/>
            <person name="Ramirez L."/>
            <person name="Alfaro M."/>
            <person name="Sun H."/>
            <person name="Tritt A."/>
            <person name="Yoshinaga Y."/>
            <person name="Zwiers L.-H."/>
            <person name="Turgeon B.G."/>
            <person name="Goodwin S.B."/>
            <person name="Spatafora J.W."/>
            <person name="Crous P.W."/>
            <person name="Grigoriev I.V."/>
        </authorList>
    </citation>
    <scope>NUCLEOTIDE SEQUENCE</scope>
    <source>
        <strain evidence="4">CBS 394.84</strain>
    </source>
</reference>
<dbReference type="SMART" id="SM00066">
    <property type="entry name" value="GAL4"/>
    <property type="match status" value="1"/>
</dbReference>
<comment type="subcellular location">
    <subcellularLocation>
        <location evidence="1">Nucleus</location>
    </subcellularLocation>
</comment>
<dbReference type="CDD" id="cd00067">
    <property type="entry name" value="GAL4"/>
    <property type="match status" value="1"/>
</dbReference>
<dbReference type="SUPFAM" id="SSF57701">
    <property type="entry name" value="Zn2/Cys6 DNA-binding domain"/>
    <property type="match status" value="1"/>
</dbReference>
<dbReference type="GO" id="GO:0000976">
    <property type="term" value="F:transcription cis-regulatory region binding"/>
    <property type="evidence" value="ECO:0007669"/>
    <property type="project" value="TreeGrafter"/>
</dbReference>
<evidence type="ECO:0000256" key="2">
    <source>
        <dbReference type="ARBA" id="ARBA00023242"/>
    </source>
</evidence>
<dbReference type="PANTHER" id="PTHR37534">
    <property type="entry name" value="TRANSCRIPTIONAL ACTIVATOR PROTEIN UGA3"/>
    <property type="match status" value="1"/>
</dbReference>
<accession>A0A9P4GL43</accession>
<dbReference type="InterPro" id="IPR036864">
    <property type="entry name" value="Zn2-C6_fun-type_DNA-bd_sf"/>
</dbReference>
<dbReference type="Pfam" id="PF11951">
    <property type="entry name" value="Fungal_trans_2"/>
    <property type="match status" value="1"/>
</dbReference>
<keyword evidence="2" id="KW-0539">Nucleus</keyword>
<dbReference type="Gene3D" id="4.10.240.10">
    <property type="entry name" value="Zn(2)-C6 fungal-type DNA-binding domain"/>
    <property type="match status" value="1"/>
</dbReference>
<dbReference type="PANTHER" id="PTHR37534:SF7">
    <property type="entry name" value="TRANSCRIPTIONAL ACTIVATOR PROTEIN UGA3"/>
    <property type="match status" value="1"/>
</dbReference>
<dbReference type="Proteomes" id="UP000800039">
    <property type="component" value="Unassembled WGS sequence"/>
</dbReference>
<dbReference type="Pfam" id="PF00172">
    <property type="entry name" value="Zn_clus"/>
    <property type="match status" value="1"/>
</dbReference>
<gene>
    <name evidence="4" type="ORF">K460DRAFT_352753</name>
</gene>
<dbReference type="RefSeq" id="XP_040790215.1">
    <property type="nucleotide sequence ID" value="XM_040931673.1"/>
</dbReference>
<dbReference type="EMBL" id="ML976615">
    <property type="protein sequence ID" value="KAF1847652.1"/>
    <property type="molecule type" value="Genomic_DNA"/>
</dbReference>
<dbReference type="InterPro" id="IPR021858">
    <property type="entry name" value="Fun_TF"/>
</dbReference>
<dbReference type="GO" id="GO:0005634">
    <property type="term" value="C:nucleus"/>
    <property type="evidence" value="ECO:0007669"/>
    <property type="project" value="UniProtKB-SubCell"/>
</dbReference>
<sequence length="467" mass="52981">MAEPKPRQRRFAPRSRTGCLTCRTRRKRCDNRQPQCANCARLNLTCEWQAPRRILDEPERESTSSSPELRIAIPSRLALDPWDALPCDEVSERKHLLQYYVEAFVPSVSVATTPTSFYTSLYMPWAFRVDGMLDAILAISSAQLARRASDKDRAHHLRAVSLRHEKKCYAFIKDRISPSVGLPRDTYQVAAIILILVGLEALNGVKTTRWISQLKSVQRILSQLSPEQRIMDCIEVDSLHRHFTYHFASASLMARVSNASSPSSIDRDLLPLSSTLMPVTIDPLMGISYQLCDLISRIQYITSSNPAFPYVTEASFNSIENGIQSWTYDNPFALGVDLPIALDLIALAESYRLAALIQLYRSSPMHTSLIPGCASRAMEFVARIPPGSPAESSLLYPIFLAGAELDDEVAIERCFKRLEDIQKRNRYENVSSVQNVLKEVWRPKLEGGQRRDWEDVLREWQWSFTLG</sequence>
<evidence type="ECO:0000313" key="4">
    <source>
        <dbReference type="EMBL" id="KAF1847652.1"/>
    </source>
</evidence>
<evidence type="ECO:0000313" key="5">
    <source>
        <dbReference type="Proteomes" id="UP000800039"/>
    </source>
</evidence>
<organism evidence="4 5">
    <name type="scientific">Cucurbitaria berberidis CBS 394.84</name>
    <dbReference type="NCBI Taxonomy" id="1168544"/>
    <lineage>
        <taxon>Eukaryota</taxon>
        <taxon>Fungi</taxon>
        <taxon>Dikarya</taxon>
        <taxon>Ascomycota</taxon>
        <taxon>Pezizomycotina</taxon>
        <taxon>Dothideomycetes</taxon>
        <taxon>Pleosporomycetidae</taxon>
        <taxon>Pleosporales</taxon>
        <taxon>Pleosporineae</taxon>
        <taxon>Cucurbitariaceae</taxon>
        <taxon>Cucurbitaria</taxon>
    </lineage>
</organism>